<evidence type="ECO:0000256" key="4">
    <source>
        <dbReference type="ARBA" id="ARBA00022771"/>
    </source>
</evidence>
<feature type="binding site" evidence="10">
    <location>
        <position position="357"/>
    </location>
    <ligand>
        <name>Mg(2+)</name>
        <dbReference type="ChEBI" id="CHEBI:18420"/>
        <label>1</label>
    </ligand>
</feature>
<evidence type="ECO:0000256" key="8">
    <source>
        <dbReference type="ARBA" id="ARBA00023242"/>
    </source>
</evidence>
<dbReference type="GO" id="GO:0008270">
    <property type="term" value="F:zinc ion binding"/>
    <property type="evidence" value="ECO:0007669"/>
    <property type="project" value="UniProtKB-KW"/>
</dbReference>
<dbReference type="GO" id="GO:0003906">
    <property type="term" value="F:DNA-(apurinic or apyrimidinic site) endonuclease activity"/>
    <property type="evidence" value="ECO:0007669"/>
    <property type="project" value="TreeGrafter"/>
</dbReference>
<name>A0A7D9GZF4_DEKBR</name>
<gene>
    <name evidence="13" type="ORF">DEBR0S3_00870G</name>
</gene>
<dbReference type="AlphaFoldDB" id="A0A7D9GZF4"/>
<evidence type="ECO:0000256" key="11">
    <source>
        <dbReference type="PIRSR" id="PIRSR604808-3"/>
    </source>
</evidence>
<evidence type="ECO:0000256" key="6">
    <source>
        <dbReference type="ARBA" id="ARBA00022833"/>
    </source>
</evidence>
<keyword evidence="4 12" id="KW-0863">Zinc-finger</keyword>
<keyword evidence="5" id="KW-0378">Hydrolase</keyword>
<dbReference type="PANTHER" id="PTHR22748:SF4">
    <property type="entry name" value="DNA-(APURINIC OR APYRIMIDINIC SITE) ENDONUCLEASE 2"/>
    <property type="match status" value="1"/>
</dbReference>
<feature type="site" description="Transition state stabilizer" evidence="11">
    <location>
        <position position="228"/>
    </location>
</feature>
<evidence type="ECO:0000256" key="3">
    <source>
        <dbReference type="ARBA" id="ARBA00022723"/>
    </source>
</evidence>
<dbReference type="PROSITE" id="PS51999">
    <property type="entry name" value="ZF_GRF"/>
    <property type="match status" value="1"/>
</dbReference>
<evidence type="ECO:0000313" key="14">
    <source>
        <dbReference type="Proteomes" id="UP000478008"/>
    </source>
</evidence>
<dbReference type="Pfam" id="PF03372">
    <property type="entry name" value="Exo_endo_phos"/>
    <property type="match status" value="1"/>
</dbReference>
<evidence type="ECO:0000313" key="13">
    <source>
        <dbReference type="EMBL" id="VUG18041.1"/>
    </source>
</evidence>
<feature type="active site" description="Proton donor/acceptor" evidence="9">
    <location>
        <position position="226"/>
    </location>
</feature>
<reference evidence="13 14" key="1">
    <citation type="submission" date="2019-07" db="EMBL/GenBank/DDBJ databases">
        <authorList>
            <person name="Friedrich A."/>
            <person name="Schacherer J."/>
        </authorList>
    </citation>
    <scope>NUCLEOTIDE SEQUENCE [LARGE SCALE GENOMIC DNA]</scope>
</reference>
<feature type="active site" description="Proton acceptor" evidence="9">
    <location>
        <position position="358"/>
    </location>
</feature>
<dbReference type="GO" id="GO:0008081">
    <property type="term" value="F:phosphoric diester hydrolase activity"/>
    <property type="evidence" value="ECO:0007669"/>
    <property type="project" value="TreeGrafter"/>
</dbReference>
<dbReference type="EMBL" id="CABFWN010000003">
    <property type="protein sequence ID" value="VUG18041.1"/>
    <property type="molecule type" value="Genomic_DNA"/>
</dbReference>
<dbReference type="Gene3D" id="3.60.10.10">
    <property type="entry name" value="Endonuclease/exonuclease/phosphatase"/>
    <property type="match status" value="1"/>
</dbReference>
<evidence type="ECO:0000256" key="7">
    <source>
        <dbReference type="ARBA" id="ARBA00022842"/>
    </source>
</evidence>
<dbReference type="InterPro" id="IPR005135">
    <property type="entry name" value="Endo/exonuclease/phosphatase"/>
</dbReference>
<keyword evidence="7 10" id="KW-0460">Magnesium</keyword>
<evidence type="ECO:0000256" key="12">
    <source>
        <dbReference type="PROSITE-ProRule" id="PRU01343"/>
    </source>
</evidence>
<feature type="binding site" evidence="10">
    <location>
        <position position="226"/>
    </location>
    <ligand>
        <name>Mg(2+)</name>
        <dbReference type="ChEBI" id="CHEBI:18420"/>
        <label>1</label>
    </ligand>
</feature>
<evidence type="ECO:0000256" key="2">
    <source>
        <dbReference type="ARBA" id="ARBA00013541"/>
    </source>
</evidence>
<feature type="site" description="Interaction with DNA substrate" evidence="11">
    <location>
        <position position="358"/>
    </location>
</feature>
<keyword evidence="10" id="KW-0464">Manganese</keyword>
<dbReference type="GO" id="GO:0008311">
    <property type="term" value="F:double-stranded DNA 3'-5' DNA exonuclease activity"/>
    <property type="evidence" value="ECO:0007669"/>
    <property type="project" value="TreeGrafter"/>
</dbReference>
<dbReference type="PROSITE" id="PS51435">
    <property type="entry name" value="AP_NUCLEASE_F1_4"/>
    <property type="match status" value="1"/>
</dbReference>
<evidence type="ECO:0000256" key="1">
    <source>
        <dbReference type="ARBA" id="ARBA00007092"/>
    </source>
</evidence>
<organism evidence="13 14">
    <name type="scientific">Dekkera bruxellensis</name>
    <name type="common">Brettanomyces custersii</name>
    <dbReference type="NCBI Taxonomy" id="5007"/>
    <lineage>
        <taxon>Eukaryota</taxon>
        <taxon>Fungi</taxon>
        <taxon>Dikarya</taxon>
        <taxon>Ascomycota</taxon>
        <taxon>Saccharomycotina</taxon>
        <taxon>Pichiomycetes</taxon>
        <taxon>Pichiales</taxon>
        <taxon>Pichiaceae</taxon>
        <taxon>Brettanomyces</taxon>
    </lineage>
</organism>
<keyword evidence="3 10" id="KW-0479">Metal-binding</keyword>
<feature type="site" description="Important for catalytic activity" evidence="11">
    <location>
        <position position="332"/>
    </location>
</feature>
<dbReference type="Proteomes" id="UP000478008">
    <property type="component" value="Unassembled WGS sequence"/>
</dbReference>
<dbReference type="InterPro" id="IPR004808">
    <property type="entry name" value="AP_endonuc_1"/>
</dbReference>
<dbReference type="PANTHER" id="PTHR22748">
    <property type="entry name" value="AP ENDONUCLEASE"/>
    <property type="match status" value="1"/>
</dbReference>
<keyword evidence="6" id="KW-0862">Zinc</keyword>
<dbReference type="InterPro" id="IPR010666">
    <property type="entry name" value="Znf_GRF"/>
</dbReference>
<feature type="binding site" evidence="10">
    <location>
        <position position="228"/>
    </location>
    <ligand>
        <name>Mg(2+)</name>
        <dbReference type="ChEBI" id="CHEBI:18420"/>
        <label>1</label>
    </ligand>
</feature>
<dbReference type="InterPro" id="IPR036691">
    <property type="entry name" value="Endo/exonu/phosph_ase_sf"/>
</dbReference>
<evidence type="ECO:0000256" key="10">
    <source>
        <dbReference type="PIRSR" id="PIRSR604808-2"/>
    </source>
</evidence>
<feature type="binding site" evidence="10">
    <location>
        <position position="60"/>
    </location>
    <ligand>
        <name>Mg(2+)</name>
        <dbReference type="ChEBI" id="CHEBI:18420"/>
        <label>1</label>
    </ligand>
</feature>
<comment type="cofactor">
    <cofactor evidence="10">
        <name>Mg(2+)</name>
        <dbReference type="ChEBI" id="CHEBI:18420"/>
    </cofactor>
    <cofactor evidence="10">
        <name>Mn(2+)</name>
        <dbReference type="ChEBI" id="CHEBI:29035"/>
    </cofactor>
    <text evidence="10">Probably binds two magnesium or manganese ions per subunit.</text>
</comment>
<dbReference type="SUPFAM" id="SSF56219">
    <property type="entry name" value="DNase I-like"/>
    <property type="match status" value="1"/>
</dbReference>
<proteinExistence type="inferred from homology"/>
<keyword evidence="8" id="KW-0539">Nucleus</keyword>
<evidence type="ECO:0000256" key="5">
    <source>
        <dbReference type="ARBA" id="ARBA00022801"/>
    </source>
</evidence>
<feature type="binding site" evidence="10">
    <location>
        <position position="25"/>
    </location>
    <ligand>
        <name>Mg(2+)</name>
        <dbReference type="ChEBI" id="CHEBI:18420"/>
        <label>1</label>
    </ligand>
</feature>
<keyword evidence="14" id="KW-1185">Reference proteome</keyword>
<protein>
    <recommendedName>
        <fullName evidence="2">DNA-(apurinic or apyrimidinic site) endonuclease 2</fullName>
    </recommendedName>
</protein>
<accession>A0A7D9GZF4</accession>
<evidence type="ECO:0000256" key="9">
    <source>
        <dbReference type="PIRSR" id="PIRSR604808-1"/>
    </source>
</evidence>
<dbReference type="GO" id="GO:0006284">
    <property type="term" value="P:base-excision repair"/>
    <property type="evidence" value="ECO:0007669"/>
    <property type="project" value="TreeGrafter"/>
</dbReference>
<dbReference type="GO" id="GO:0005634">
    <property type="term" value="C:nucleus"/>
    <property type="evidence" value="ECO:0007669"/>
    <property type="project" value="TreeGrafter"/>
</dbReference>
<comment type="similarity">
    <text evidence="1">Belongs to the DNA repair enzymes AP/ExoA family.</text>
</comment>
<feature type="active site" evidence="9">
    <location>
        <position position="185"/>
    </location>
</feature>
<feature type="binding site" evidence="10">
    <location>
        <position position="358"/>
    </location>
    <ligand>
        <name>Mg(2+)</name>
        <dbReference type="ChEBI" id="CHEBI:18420"/>
        <label>1</label>
    </ligand>
</feature>
<sequence>MSHEDVKDKIPAKPSDQCLRLVSFNVNGVKTLKNYYPWNERPGYDEALTFMKADIITFQELKLQRNDIDTSIANPIDYLSFITIPQKRKGYSGVGIFVRKPTSDCSDIMRKALTVEKVEEGITGYLHLKKAQKSYRDCIDDERYEDLCIGGYPDLDNSVEGRHIDSEGRCILIEVGIGLVIIAVYCPANSGSTEEGEEFRLSFLQCLFERARNLLALGKQVVILGDINVSPDLIDSDESISDGLTAGKIKKPYDPANFEKENKDQVTAFKTSTKARKLLNAYLYDTSGMGARHDGKVLHDVTREIQGRKLKMYSVWNTQKNNRPMNIGSRIDLFLATTDIARSALESDIWPFLYGSDHCPIFCDFDLSNQHLSSLIERSHYNSRCSCKHLQAKHYYCLGNDRSIASFFKKPEKTDPLSGTDGFKFAYSKKRKDTEVTRMKHDLSSSSELGYRSRKHLKRSQQNLSAFLSVKRVRSFPSQKEPPCEKKLIVSQEAVSSLFVAESESDTESESNYAISNITEQNPRRKNTISAREFNKLLKSSTSMGTPFCYHDEPCVLRTVKKEGSKNFGKKFWCCGRHSRNMSWNLTDQKDGHDHNDPLKRPLDEYECGFFKWVSKI</sequence>